<comment type="similarity">
    <text evidence="3">Belongs to the bacterial ribosomal protein bS16 family.</text>
</comment>
<organism evidence="4 5">
    <name type="scientific">Candidatus Treponema excrementipullorum</name>
    <dbReference type="NCBI Taxonomy" id="2838768"/>
    <lineage>
        <taxon>Bacteria</taxon>
        <taxon>Pseudomonadati</taxon>
        <taxon>Spirochaetota</taxon>
        <taxon>Spirochaetia</taxon>
        <taxon>Spirochaetales</taxon>
        <taxon>Treponemataceae</taxon>
        <taxon>Treponema</taxon>
    </lineage>
</organism>
<dbReference type="HAMAP" id="MF_00385">
    <property type="entry name" value="Ribosomal_bS16"/>
    <property type="match status" value="1"/>
</dbReference>
<comment type="caution">
    <text evidence="4">The sequence shown here is derived from an EMBL/GenBank/DDBJ whole genome shotgun (WGS) entry which is preliminary data.</text>
</comment>
<keyword evidence="1 3" id="KW-0689">Ribosomal protein</keyword>
<keyword evidence="2 3" id="KW-0687">Ribonucleoprotein</keyword>
<reference evidence="4" key="1">
    <citation type="journal article" date="2021" name="PeerJ">
        <title>Extensive microbial diversity within the chicken gut microbiome revealed by metagenomics and culture.</title>
        <authorList>
            <person name="Gilroy R."/>
            <person name="Ravi A."/>
            <person name="Getino M."/>
            <person name="Pursley I."/>
            <person name="Horton D.L."/>
            <person name="Alikhan N.F."/>
            <person name="Baker D."/>
            <person name="Gharbi K."/>
            <person name="Hall N."/>
            <person name="Watson M."/>
            <person name="Adriaenssens E.M."/>
            <person name="Foster-Nyarko E."/>
            <person name="Jarju S."/>
            <person name="Secka A."/>
            <person name="Antonio M."/>
            <person name="Oren A."/>
            <person name="Chaudhuri R.R."/>
            <person name="La Ragione R."/>
            <person name="Hildebrand F."/>
            <person name="Pallen M.J."/>
        </authorList>
    </citation>
    <scope>NUCLEOTIDE SEQUENCE</scope>
    <source>
        <strain evidence="4">Gambia15-2214</strain>
    </source>
</reference>
<reference evidence="4" key="2">
    <citation type="submission" date="2021-04" db="EMBL/GenBank/DDBJ databases">
        <authorList>
            <person name="Gilroy R."/>
        </authorList>
    </citation>
    <scope>NUCLEOTIDE SEQUENCE</scope>
    <source>
        <strain evidence="4">Gambia15-2214</strain>
    </source>
</reference>
<dbReference type="GO" id="GO:0003735">
    <property type="term" value="F:structural constituent of ribosome"/>
    <property type="evidence" value="ECO:0007669"/>
    <property type="project" value="InterPro"/>
</dbReference>
<dbReference type="InterPro" id="IPR000307">
    <property type="entry name" value="Ribosomal_bS16"/>
</dbReference>
<accession>A0A9E2L348</accession>
<dbReference type="Pfam" id="PF00886">
    <property type="entry name" value="Ribosomal_S16"/>
    <property type="match status" value="1"/>
</dbReference>
<evidence type="ECO:0000256" key="1">
    <source>
        <dbReference type="ARBA" id="ARBA00022980"/>
    </source>
</evidence>
<dbReference type="NCBIfam" id="TIGR00002">
    <property type="entry name" value="S16"/>
    <property type="match status" value="1"/>
</dbReference>
<proteinExistence type="inferred from homology"/>
<sequence>MVRIRLKKLGTKKRPFYRIVVMDSRKPRDGETIEEIGIYHPIEVEDKQIAFNEERARYWLSVGAQPSDIVRKLFNKKNFAL</sequence>
<dbReference type="Proteomes" id="UP000823914">
    <property type="component" value="Unassembled WGS sequence"/>
</dbReference>
<dbReference type="InterPro" id="IPR023803">
    <property type="entry name" value="Ribosomal_bS16_dom_sf"/>
</dbReference>
<dbReference type="Gene3D" id="3.30.1320.10">
    <property type="match status" value="1"/>
</dbReference>
<dbReference type="PANTHER" id="PTHR12919:SF20">
    <property type="entry name" value="SMALL RIBOSOMAL SUBUNIT PROTEIN BS16M"/>
    <property type="match status" value="1"/>
</dbReference>
<dbReference type="GO" id="GO:0015935">
    <property type="term" value="C:small ribosomal subunit"/>
    <property type="evidence" value="ECO:0007669"/>
    <property type="project" value="TreeGrafter"/>
</dbReference>
<evidence type="ECO:0000256" key="2">
    <source>
        <dbReference type="ARBA" id="ARBA00023274"/>
    </source>
</evidence>
<dbReference type="GO" id="GO:0005737">
    <property type="term" value="C:cytoplasm"/>
    <property type="evidence" value="ECO:0007669"/>
    <property type="project" value="UniProtKB-ARBA"/>
</dbReference>
<evidence type="ECO:0000256" key="3">
    <source>
        <dbReference type="HAMAP-Rule" id="MF_00385"/>
    </source>
</evidence>
<dbReference type="PANTHER" id="PTHR12919">
    <property type="entry name" value="30S RIBOSOMAL PROTEIN S16"/>
    <property type="match status" value="1"/>
</dbReference>
<gene>
    <name evidence="3 4" type="primary">rpsP</name>
    <name evidence="4" type="ORF">IAA16_07740</name>
</gene>
<protein>
    <recommendedName>
        <fullName evidence="3">Small ribosomal subunit protein bS16</fullName>
    </recommendedName>
</protein>
<dbReference type="SUPFAM" id="SSF54565">
    <property type="entry name" value="Ribosomal protein S16"/>
    <property type="match status" value="1"/>
</dbReference>
<evidence type="ECO:0000313" key="5">
    <source>
        <dbReference type="Proteomes" id="UP000823914"/>
    </source>
</evidence>
<dbReference type="GO" id="GO:0006412">
    <property type="term" value="P:translation"/>
    <property type="evidence" value="ECO:0007669"/>
    <property type="project" value="UniProtKB-UniRule"/>
</dbReference>
<evidence type="ECO:0000313" key="4">
    <source>
        <dbReference type="EMBL" id="MBU3850439.1"/>
    </source>
</evidence>
<name>A0A9E2L348_9SPIR</name>
<dbReference type="AlphaFoldDB" id="A0A9E2L348"/>
<dbReference type="EMBL" id="JAHLFV010000182">
    <property type="protein sequence ID" value="MBU3850439.1"/>
    <property type="molecule type" value="Genomic_DNA"/>
</dbReference>